<dbReference type="InterPro" id="IPR022657">
    <property type="entry name" value="De-COase2_CS"/>
</dbReference>
<dbReference type="Gene3D" id="3.20.20.10">
    <property type="entry name" value="Alanine racemase"/>
    <property type="match status" value="1"/>
</dbReference>
<comment type="cofactor">
    <cofactor evidence="1">
        <name>pyridoxal 5'-phosphate</name>
        <dbReference type="ChEBI" id="CHEBI:597326"/>
    </cofactor>
</comment>
<accession>A0ABN2YUK0</accession>
<dbReference type="InterPro" id="IPR022644">
    <property type="entry name" value="De-COase2_N"/>
</dbReference>
<evidence type="ECO:0000256" key="3">
    <source>
        <dbReference type="ARBA" id="ARBA00022898"/>
    </source>
</evidence>
<dbReference type="PROSITE" id="PS00879">
    <property type="entry name" value="ODR_DC_2_2"/>
    <property type="match status" value="1"/>
</dbReference>
<evidence type="ECO:0000313" key="7">
    <source>
        <dbReference type="Proteomes" id="UP001500575"/>
    </source>
</evidence>
<comment type="similarity">
    <text evidence="2">Belongs to the Orn/Lys/Arg decarboxylase class-II family.</text>
</comment>
<evidence type="ECO:0000256" key="4">
    <source>
        <dbReference type="ARBA" id="ARBA00023239"/>
    </source>
</evidence>
<dbReference type="PANTHER" id="PTHR11482">
    <property type="entry name" value="ARGININE/DIAMINOPIMELATE/ORNITHINE DECARBOXYLASE"/>
    <property type="match status" value="1"/>
</dbReference>
<keyword evidence="4" id="KW-0456">Lyase</keyword>
<dbReference type="Proteomes" id="UP001500575">
    <property type="component" value="Unassembled WGS sequence"/>
</dbReference>
<evidence type="ECO:0000259" key="5">
    <source>
        <dbReference type="Pfam" id="PF02784"/>
    </source>
</evidence>
<dbReference type="SUPFAM" id="SSF51419">
    <property type="entry name" value="PLP-binding barrel"/>
    <property type="match status" value="1"/>
</dbReference>
<name>A0ABN2YUK0_9ACTN</name>
<evidence type="ECO:0000256" key="1">
    <source>
        <dbReference type="ARBA" id="ARBA00001933"/>
    </source>
</evidence>
<dbReference type="EMBL" id="BAAAQQ010000013">
    <property type="protein sequence ID" value="GAA2131664.1"/>
    <property type="molecule type" value="Genomic_DNA"/>
</dbReference>
<protein>
    <recommendedName>
        <fullName evidence="5">Orn/DAP/Arg decarboxylase 2 N-terminal domain-containing protein</fullName>
    </recommendedName>
</protein>
<reference evidence="6 7" key="1">
    <citation type="journal article" date="2019" name="Int. J. Syst. Evol. Microbiol.">
        <title>The Global Catalogue of Microorganisms (GCM) 10K type strain sequencing project: providing services to taxonomists for standard genome sequencing and annotation.</title>
        <authorList>
            <consortium name="The Broad Institute Genomics Platform"/>
            <consortium name="The Broad Institute Genome Sequencing Center for Infectious Disease"/>
            <person name="Wu L."/>
            <person name="Ma J."/>
        </authorList>
    </citation>
    <scope>NUCLEOTIDE SEQUENCE [LARGE SCALE GENOMIC DNA]</scope>
    <source>
        <strain evidence="6 7">JCM 16021</strain>
    </source>
</reference>
<proteinExistence type="inferred from homology"/>
<organism evidence="6 7">
    <name type="scientific">Nocardioides bigeumensis</name>
    <dbReference type="NCBI Taxonomy" id="433657"/>
    <lineage>
        <taxon>Bacteria</taxon>
        <taxon>Bacillati</taxon>
        <taxon>Actinomycetota</taxon>
        <taxon>Actinomycetes</taxon>
        <taxon>Propionibacteriales</taxon>
        <taxon>Nocardioidaceae</taxon>
        <taxon>Nocardioides</taxon>
    </lineage>
</organism>
<keyword evidence="3" id="KW-0663">Pyridoxal phosphate</keyword>
<evidence type="ECO:0000313" key="6">
    <source>
        <dbReference type="EMBL" id="GAA2131664.1"/>
    </source>
</evidence>
<dbReference type="InterPro" id="IPR002433">
    <property type="entry name" value="Orn_de-COase"/>
</dbReference>
<evidence type="ECO:0000256" key="2">
    <source>
        <dbReference type="ARBA" id="ARBA00008872"/>
    </source>
</evidence>
<dbReference type="Pfam" id="PF02784">
    <property type="entry name" value="Orn_Arg_deC_N"/>
    <property type="match status" value="1"/>
</dbReference>
<sequence>MCRAARPGQAEAMTMLASPPVRTLPSGRTAPPVSGFDVTSASRRFRRMAAVLDRTTLLYDVATRGDEALLVSLARAGAGFAVEDAAGAAACAPHAHAGPDRSGLVSTARLDSCDEVAAMAGSGVRTFVVRSPEETCRVAIAAPGSAVLVRVVPLSSTEEGAEGCTVPEAVTVLRQAGASGLDAVGVSFEIASLRRSPRAITAAVGASARLFGAAAEVGLRLDTIDLGGGLPALEDGAPPLASYAATLDRSLLQEFGIARPQTLVRVGRAVVGAAAA</sequence>
<dbReference type="InterPro" id="IPR029066">
    <property type="entry name" value="PLP-binding_barrel"/>
</dbReference>
<dbReference type="PANTHER" id="PTHR11482:SF6">
    <property type="entry name" value="ORNITHINE DECARBOXYLASE 1-RELATED"/>
    <property type="match status" value="1"/>
</dbReference>
<gene>
    <name evidence="6" type="ORF">GCM10009843_35430</name>
</gene>
<feature type="domain" description="Orn/DAP/Arg decarboxylase 2 N-terminal" evidence="5">
    <location>
        <begin position="42"/>
        <end position="271"/>
    </location>
</feature>
<comment type="caution">
    <text evidence="6">The sequence shown here is derived from an EMBL/GenBank/DDBJ whole genome shotgun (WGS) entry which is preliminary data.</text>
</comment>
<keyword evidence="7" id="KW-1185">Reference proteome</keyword>